<gene>
    <name evidence="3" type="ORF">H4K34_09815</name>
</gene>
<evidence type="ECO:0000259" key="2">
    <source>
        <dbReference type="Pfam" id="PF22807"/>
    </source>
</evidence>
<dbReference type="KEGG" id="chyd:H4K34_09815"/>
<name>A0A7H0VAD0_9FLAO</name>
<dbReference type="InterPro" id="IPR011042">
    <property type="entry name" value="6-blade_b-propeller_TolB-like"/>
</dbReference>
<dbReference type="EMBL" id="CP060139">
    <property type="protein sequence ID" value="QNR22678.1"/>
    <property type="molecule type" value="Genomic_DNA"/>
</dbReference>
<evidence type="ECO:0000256" key="1">
    <source>
        <dbReference type="SAM" id="SignalP"/>
    </source>
</evidence>
<dbReference type="AlphaFoldDB" id="A0A7H0VAD0"/>
<dbReference type="Gene3D" id="2.120.10.30">
    <property type="entry name" value="TolB, C-terminal domain"/>
    <property type="match status" value="1"/>
</dbReference>
<reference evidence="3 4" key="1">
    <citation type="submission" date="2020-08" db="EMBL/GenBank/DDBJ databases">
        <title>Croceimicrobium hydrocarbonivorans gen. nov., sp. nov., a novel marine bacterium isolated from a bacterial consortium that degrades polyethylene terephthalate.</title>
        <authorList>
            <person name="Liu R."/>
        </authorList>
    </citation>
    <scope>NUCLEOTIDE SEQUENCE [LARGE SCALE GENOMIC DNA]</scope>
    <source>
        <strain evidence="3 4">A20-9</strain>
    </source>
</reference>
<organism evidence="3 4">
    <name type="scientific">Croceimicrobium hydrocarbonivorans</name>
    <dbReference type="NCBI Taxonomy" id="2761580"/>
    <lineage>
        <taxon>Bacteria</taxon>
        <taxon>Pseudomonadati</taxon>
        <taxon>Bacteroidota</taxon>
        <taxon>Flavobacteriia</taxon>
        <taxon>Flavobacteriales</taxon>
        <taxon>Owenweeksiaceae</taxon>
        <taxon>Croceimicrobium</taxon>
    </lineage>
</organism>
<feature type="chain" id="PRO_5028825142" evidence="1">
    <location>
        <begin position="25"/>
        <end position="425"/>
    </location>
</feature>
<evidence type="ECO:0000313" key="4">
    <source>
        <dbReference type="Proteomes" id="UP000516305"/>
    </source>
</evidence>
<sequence>MRIAPKLAFLLLLFQACSSGSESAESTDNAGGQAGIEVPEGFKAEVYADDLGKGRHMASRANGDLYLRLSYPENGESIVALRDSNQDGIVDRKVYFEEIDGGTGIKVHNGYLYFSTDTQVFRRRFNGNELVPSGERELILTLAAQNQHAAKPLAFDDEGNMYVTIGAPSNACQDPSRTKGVAGQDPCPLLESSGGIWKFRASTPNQTFEDGENFATGIRHAVGITWNPNHSKLYAMQHGRDQLHEFWPEIYTAKQSAELPGEEFLRIEEGSDFGWPYCYYDWQKRVKLLNPEYGGTGDSIGRCGNVDLPLMGFPGHWAPNAIEFYNQDQFPVNYKGGAFIAFHGSWNRAPFPQEGYRVVFVPFSGPDPISGYQSFATGFSGLNDQPESPASAKYRPCGLAVGSKGSLFISDSQEGRIWRISYEGN</sequence>
<accession>A0A7H0VAD0</accession>
<proteinExistence type="predicted"/>
<dbReference type="Pfam" id="PF22807">
    <property type="entry name" value="TrAA12"/>
    <property type="match status" value="1"/>
</dbReference>
<dbReference type="PANTHER" id="PTHR19328:SF53">
    <property type="entry name" value="MEMBRANE PROTEIN"/>
    <property type="match status" value="1"/>
</dbReference>
<protein>
    <submittedName>
        <fullName evidence="3">PQQ-dependent sugar dehydrogenase</fullName>
    </submittedName>
</protein>
<dbReference type="PANTHER" id="PTHR19328">
    <property type="entry name" value="HEDGEHOG-INTERACTING PROTEIN"/>
    <property type="match status" value="1"/>
</dbReference>
<dbReference type="InterPro" id="IPR011041">
    <property type="entry name" value="Quinoprot_gluc/sorb_DH_b-prop"/>
</dbReference>
<dbReference type="Proteomes" id="UP000516305">
    <property type="component" value="Chromosome"/>
</dbReference>
<keyword evidence="4" id="KW-1185">Reference proteome</keyword>
<dbReference type="RefSeq" id="WP_210757245.1">
    <property type="nucleotide sequence ID" value="NZ_CP060139.1"/>
</dbReference>
<dbReference type="SUPFAM" id="SSF50952">
    <property type="entry name" value="Soluble quinoprotein glucose dehydrogenase"/>
    <property type="match status" value="1"/>
</dbReference>
<evidence type="ECO:0000313" key="3">
    <source>
        <dbReference type="EMBL" id="QNR22678.1"/>
    </source>
</evidence>
<dbReference type="PROSITE" id="PS51257">
    <property type="entry name" value="PROKAR_LIPOPROTEIN"/>
    <property type="match status" value="1"/>
</dbReference>
<dbReference type="InterPro" id="IPR054539">
    <property type="entry name" value="Beta-prop_PDH"/>
</dbReference>
<feature type="domain" description="Pyrroloquinoline quinone-dependent pyranose dehydrogenase beta-propeller" evidence="2">
    <location>
        <begin position="37"/>
        <end position="421"/>
    </location>
</feature>
<feature type="signal peptide" evidence="1">
    <location>
        <begin position="1"/>
        <end position="24"/>
    </location>
</feature>
<keyword evidence="1" id="KW-0732">Signal</keyword>